<accession>A0AA39LMC0</accession>
<dbReference type="AlphaFoldDB" id="A0AA39LMC0"/>
<evidence type="ECO:0000256" key="5">
    <source>
        <dbReference type="ARBA" id="ARBA00022737"/>
    </source>
</evidence>
<dbReference type="EMBL" id="JAUCMV010000004">
    <property type="protein sequence ID" value="KAK0402483.1"/>
    <property type="molecule type" value="Genomic_DNA"/>
</dbReference>
<dbReference type="GO" id="GO:0007399">
    <property type="term" value="P:nervous system development"/>
    <property type="evidence" value="ECO:0007669"/>
    <property type="project" value="UniProtKB-ARBA"/>
</dbReference>
<feature type="transmembrane region" description="Helical" evidence="9">
    <location>
        <begin position="174"/>
        <end position="202"/>
    </location>
</feature>
<dbReference type="FunFam" id="2.10.25.10:FF:000045">
    <property type="entry name" value="Slit guidance ligand 2"/>
    <property type="match status" value="1"/>
</dbReference>
<keyword evidence="9" id="KW-1133">Transmembrane helix</keyword>
<comment type="caution">
    <text evidence="11">The sequence shown here is derived from an EMBL/GenBank/DDBJ whole genome shotgun (WGS) entry which is preliminary data.</text>
</comment>
<keyword evidence="4" id="KW-0732">Signal</keyword>
<dbReference type="Proteomes" id="UP001175271">
    <property type="component" value="Unassembled WGS sequence"/>
</dbReference>
<keyword evidence="2" id="KW-0964">Secreted</keyword>
<dbReference type="SUPFAM" id="SSF57196">
    <property type="entry name" value="EGF/Laminin"/>
    <property type="match status" value="2"/>
</dbReference>
<feature type="disulfide bond" evidence="8">
    <location>
        <begin position="55"/>
        <end position="64"/>
    </location>
</feature>
<evidence type="ECO:0000259" key="10">
    <source>
        <dbReference type="PROSITE" id="PS50026"/>
    </source>
</evidence>
<evidence type="ECO:0000256" key="1">
    <source>
        <dbReference type="ARBA" id="ARBA00004613"/>
    </source>
</evidence>
<evidence type="ECO:0000256" key="2">
    <source>
        <dbReference type="ARBA" id="ARBA00022525"/>
    </source>
</evidence>
<comment type="subcellular location">
    <subcellularLocation>
        <location evidence="1">Secreted</location>
    </subcellularLocation>
</comment>
<comment type="caution">
    <text evidence="8">Lacks conserved residue(s) required for the propagation of feature annotation.</text>
</comment>
<evidence type="ECO:0000256" key="8">
    <source>
        <dbReference type="PROSITE-ProRule" id="PRU00076"/>
    </source>
</evidence>
<sequence>MPPPSDVIIETLNAVKNGVSSHIVYEGTVCDSYPCWNNGVCVESNSTDVSYRCFCDKYYMGPKCQYKVAEICTEIQCPPGAACNFDYALCAENFKNESSVGLRNMTTTHHNRKWALEDGIVESCLDDPCQNGAKCVTINNDHSRCLCPEGFRGVFCEFAFQEPVVDEWSSVQTLFLFAFVLIIAAALVVFCYGSDLSCYIFVPGTRKYDRWIGPDLDDWDFEDDDLDEVVYSISGGSAPDNRIRRADVIELKDRQIAPSETTETLITAMDPCTSSSQP</sequence>
<feature type="domain" description="EGF-like" evidence="10">
    <location>
        <begin position="120"/>
        <end position="157"/>
    </location>
</feature>
<dbReference type="PROSITE" id="PS01186">
    <property type="entry name" value="EGF_2"/>
    <property type="match status" value="1"/>
</dbReference>
<gene>
    <name evidence="11" type="ORF">QR680_016359</name>
</gene>
<dbReference type="Pfam" id="PF00008">
    <property type="entry name" value="EGF"/>
    <property type="match status" value="1"/>
</dbReference>
<reference evidence="11" key="1">
    <citation type="submission" date="2023-06" db="EMBL/GenBank/DDBJ databases">
        <title>Genomic analysis of the entomopathogenic nematode Steinernema hermaphroditum.</title>
        <authorList>
            <person name="Schwarz E.M."/>
            <person name="Heppert J.K."/>
            <person name="Baniya A."/>
            <person name="Schwartz H.T."/>
            <person name="Tan C.-H."/>
            <person name="Antoshechkin I."/>
            <person name="Sternberg P.W."/>
            <person name="Goodrich-Blair H."/>
            <person name="Dillman A.R."/>
        </authorList>
    </citation>
    <scope>NUCLEOTIDE SEQUENCE</scope>
    <source>
        <strain evidence="11">PS9179</strain>
        <tissue evidence="11">Whole animal</tissue>
    </source>
</reference>
<dbReference type="CDD" id="cd00054">
    <property type="entry name" value="EGF_CA"/>
    <property type="match status" value="1"/>
</dbReference>
<dbReference type="SMART" id="SM00181">
    <property type="entry name" value="EGF"/>
    <property type="match status" value="2"/>
</dbReference>
<protein>
    <recommendedName>
        <fullName evidence="10">EGF-like domain-containing protein</fullName>
    </recommendedName>
</protein>
<evidence type="ECO:0000313" key="12">
    <source>
        <dbReference type="Proteomes" id="UP001175271"/>
    </source>
</evidence>
<evidence type="ECO:0000256" key="7">
    <source>
        <dbReference type="ARBA" id="ARBA00023180"/>
    </source>
</evidence>
<evidence type="ECO:0000256" key="4">
    <source>
        <dbReference type="ARBA" id="ARBA00022729"/>
    </source>
</evidence>
<evidence type="ECO:0000256" key="3">
    <source>
        <dbReference type="ARBA" id="ARBA00022536"/>
    </source>
</evidence>
<dbReference type="PROSITE" id="PS50026">
    <property type="entry name" value="EGF_3"/>
    <property type="match status" value="2"/>
</dbReference>
<keyword evidence="5" id="KW-0677">Repeat</keyword>
<evidence type="ECO:0000256" key="9">
    <source>
        <dbReference type="SAM" id="Phobius"/>
    </source>
</evidence>
<dbReference type="Gene3D" id="2.10.25.10">
    <property type="entry name" value="Laminin"/>
    <property type="match status" value="2"/>
</dbReference>
<evidence type="ECO:0000313" key="11">
    <source>
        <dbReference type="EMBL" id="KAK0402483.1"/>
    </source>
</evidence>
<dbReference type="PANTHER" id="PTHR12916">
    <property type="entry name" value="CYTOCHROME C OXIDASE POLYPEPTIDE VIC-2"/>
    <property type="match status" value="1"/>
</dbReference>
<keyword evidence="12" id="KW-1185">Reference proteome</keyword>
<proteinExistence type="predicted"/>
<feature type="disulfide bond" evidence="8">
    <location>
        <begin position="147"/>
        <end position="156"/>
    </location>
</feature>
<evidence type="ECO:0000256" key="6">
    <source>
        <dbReference type="ARBA" id="ARBA00023157"/>
    </source>
</evidence>
<keyword evidence="9" id="KW-0812">Transmembrane</keyword>
<keyword evidence="9" id="KW-0472">Membrane</keyword>
<organism evidence="11 12">
    <name type="scientific">Steinernema hermaphroditum</name>
    <dbReference type="NCBI Taxonomy" id="289476"/>
    <lineage>
        <taxon>Eukaryota</taxon>
        <taxon>Metazoa</taxon>
        <taxon>Ecdysozoa</taxon>
        <taxon>Nematoda</taxon>
        <taxon>Chromadorea</taxon>
        <taxon>Rhabditida</taxon>
        <taxon>Tylenchina</taxon>
        <taxon>Panagrolaimomorpha</taxon>
        <taxon>Strongyloidoidea</taxon>
        <taxon>Steinernematidae</taxon>
        <taxon>Steinernema</taxon>
    </lineage>
</organism>
<dbReference type="PANTHER" id="PTHR12916:SF4">
    <property type="entry name" value="UNINFLATABLE, ISOFORM C"/>
    <property type="match status" value="1"/>
</dbReference>
<name>A0AA39LMC0_9BILA</name>
<dbReference type="InterPro" id="IPR000742">
    <property type="entry name" value="EGF"/>
</dbReference>
<keyword evidence="6 8" id="KW-1015">Disulfide bond</keyword>
<feature type="domain" description="EGF-like" evidence="10">
    <location>
        <begin position="26"/>
        <end position="65"/>
    </location>
</feature>
<dbReference type="GO" id="GO:0005576">
    <property type="term" value="C:extracellular region"/>
    <property type="evidence" value="ECO:0007669"/>
    <property type="project" value="UniProtKB-SubCell"/>
</dbReference>
<keyword evidence="7" id="KW-0325">Glycoprotein</keyword>
<dbReference type="PROSITE" id="PS00022">
    <property type="entry name" value="EGF_1"/>
    <property type="match status" value="2"/>
</dbReference>
<keyword evidence="3 8" id="KW-0245">EGF-like domain</keyword>